<proteinExistence type="predicted"/>
<organism evidence="1 2">
    <name type="scientific">Vibrio owensii</name>
    <dbReference type="NCBI Taxonomy" id="696485"/>
    <lineage>
        <taxon>Bacteria</taxon>
        <taxon>Pseudomonadati</taxon>
        <taxon>Pseudomonadota</taxon>
        <taxon>Gammaproteobacteria</taxon>
        <taxon>Vibrionales</taxon>
        <taxon>Vibrionaceae</taxon>
        <taxon>Vibrio</taxon>
    </lineage>
</organism>
<protein>
    <submittedName>
        <fullName evidence="1">Uncharacterized protein</fullName>
    </submittedName>
</protein>
<dbReference type="Proteomes" id="UP001295420">
    <property type="component" value="Unassembled WGS sequence"/>
</dbReference>
<name>A0AAU9Q2Y3_9VIBR</name>
<dbReference type="AlphaFoldDB" id="A0AAU9Q2Y3"/>
<sequence>MIFDSFCLLKTDWSKWNLEHFFSTEIDKKSGASVLPLFNKFHITVRQTGEAIMILLINI</sequence>
<reference evidence="1" key="1">
    <citation type="submission" date="2022-01" db="EMBL/GenBank/DDBJ databases">
        <authorList>
            <person name="Lagorce A."/>
        </authorList>
    </citation>
    <scope>NUCLEOTIDE SEQUENCE</scope>
    <source>
        <strain evidence="1">Th15_F1_D04</strain>
    </source>
</reference>
<evidence type="ECO:0000313" key="2">
    <source>
        <dbReference type="Proteomes" id="UP001295420"/>
    </source>
</evidence>
<dbReference type="EMBL" id="CAKMTQ010000008">
    <property type="protein sequence ID" value="CAH1523789.1"/>
    <property type="molecule type" value="Genomic_DNA"/>
</dbReference>
<comment type="caution">
    <text evidence="1">The sequence shown here is derived from an EMBL/GenBank/DDBJ whole genome shotgun (WGS) entry which is preliminary data.</text>
</comment>
<evidence type="ECO:0000313" key="1">
    <source>
        <dbReference type="EMBL" id="CAH1523789.1"/>
    </source>
</evidence>
<gene>
    <name evidence="1" type="ORF">THF1D04_160084</name>
</gene>
<accession>A0AAU9Q2Y3</accession>